<dbReference type="Pfam" id="PF00583">
    <property type="entry name" value="Acetyltransf_1"/>
    <property type="match status" value="1"/>
</dbReference>
<evidence type="ECO:0000259" key="4">
    <source>
        <dbReference type="PROSITE" id="PS51186"/>
    </source>
</evidence>
<dbReference type="PROSITE" id="PS51186">
    <property type="entry name" value="GNAT"/>
    <property type="match status" value="1"/>
</dbReference>
<dbReference type="PANTHER" id="PTHR10545:SF29">
    <property type="entry name" value="GH14572P-RELATED"/>
    <property type="match status" value="1"/>
</dbReference>
<dbReference type="FunFam" id="3.40.630.30:FF:000064">
    <property type="entry name" value="GNAT family acetyltransferase"/>
    <property type="match status" value="1"/>
</dbReference>
<dbReference type="Gene3D" id="3.40.630.30">
    <property type="match status" value="1"/>
</dbReference>
<keyword evidence="6" id="KW-1185">Reference proteome</keyword>
<dbReference type="InterPro" id="IPR051016">
    <property type="entry name" value="Diverse_Substrate_AcTransf"/>
</dbReference>
<dbReference type="InterPro" id="IPR000182">
    <property type="entry name" value="GNAT_dom"/>
</dbReference>
<dbReference type="PANTHER" id="PTHR10545">
    <property type="entry name" value="DIAMINE N-ACETYLTRANSFERASE"/>
    <property type="match status" value="1"/>
</dbReference>
<comment type="similarity">
    <text evidence="1">Belongs to the acetyltransferase family.</text>
</comment>
<evidence type="ECO:0000313" key="6">
    <source>
        <dbReference type="Proteomes" id="UP000005408"/>
    </source>
</evidence>
<keyword evidence="3" id="KW-0012">Acyltransferase</keyword>
<feature type="domain" description="N-acetyltransferase" evidence="4">
    <location>
        <begin position="3"/>
        <end position="165"/>
    </location>
</feature>
<name>A0A8W8IS58_MAGGI</name>
<keyword evidence="2" id="KW-0808">Transferase</keyword>
<dbReference type="InterPro" id="IPR016181">
    <property type="entry name" value="Acyl_CoA_acyltransferase"/>
</dbReference>
<protein>
    <recommendedName>
        <fullName evidence="4">N-acetyltransferase domain-containing protein</fullName>
    </recommendedName>
</protein>
<sequence length="169" mass="19443">MPIVVREALQTDCQGIMDLIMELAVYEKMEDQVKMKIETLQEDGFGNEKYFKCFVAERQENGASKLIGYALYYYIYSTWEGKCIYMEDFYVSPEYRGKGVGSRLMGSVCKIAVEKKCARVHFAVLGWNKSSIDYYKRQGAIDLTEVEDWHLFRLTGSALEKMAAKSDTV</sequence>
<dbReference type="Proteomes" id="UP000005408">
    <property type="component" value="Unassembled WGS sequence"/>
</dbReference>
<accession>A0A8W8IS58</accession>
<dbReference type="EnsemblMetazoa" id="G15617.1">
    <property type="protein sequence ID" value="G15617.1:cds"/>
    <property type="gene ID" value="G15617"/>
</dbReference>
<evidence type="ECO:0000256" key="2">
    <source>
        <dbReference type="ARBA" id="ARBA00022679"/>
    </source>
</evidence>
<proteinExistence type="inferred from homology"/>
<reference evidence="5" key="1">
    <citation type="submission" date="2022-08" db="UniProtKB">
        <authorList>
            <consortium name="EnsemblMetazoa"/>
        </authorList>
    </citation>
    <scope>IDENTIFICATION</scope>
    <source>
        <strain evidence="5">05x7-T-G4-1.051#20</strain>
    </source>
</reference>
<dbReference type="SUPFAM" id="SSF55729">
    <property type="entry name" value="Acyl-CoA N-acyltransferases (Nat)"/>
    <property type="match status" value="1"/>
</dbReference>
<dbReference type="CDD" id="cd04301">
    <property type="entry name" value="NAT_SF"/>
    <property type="match status" value="1"/>
</dbReference>
<evidence type="ECO:0000313" key="5">
    <source>
        <dbReference type="EnsemblMetazoa" id="G15617.1:cds"/>
    </source>
</evidence>
<evidence type="ECO:0000256" key="3">
    <source>
        <dbReference type="ARBA" id="ARBA00023315"/>
    </source>
</evidence>
<organism evidence="5 6">
    <name type="scientific">Magallana gigas</name>
    <name type="common">Pacific oyster</name>
    <name type="synonym">Crassostrea gigas</name>
    <dbReference type="NCBI Taxonomy" id="29159"/>
    <lineage>
        <taxon>Eukaryota</taxon>
        <taxon>Metazoa</taxon>
        <taxon>Spiralia</taxon>
        <taxon>Lophotrochozoa</taxon>
        <taxon>Mollusca</taxon>
        <taxon>Bivalvia</taxon>
        <taxon>Autobranchia</taxon>
        <taxon>Pteriomorphia</taxon>
        <taxon>Ostreida</taxon>
        <taxon>Ostreoidea</taxon>
        <taxon>Ostreidae</taxon>
        <taxon>Magallana</taxon>
    </lineage>
</organism>
<evidence type="ECO:0000256" key="1">
    <source>
        <dbReference type="ARBA" id="ARBA00008694"/>
    </source>
</evidence>
<dbReference type="AlphaFoldDB" id="A0A8W8IS58"/>
<dbReference type="GO" id="GO:0008080">
    <property type="term" value="F:N-acetyltransferase activity"/>
    <property type="evidence" value="ECO:0007669"/>
    <property type="project" value="UniProtKB-ARBA"/>
</dbReference>